<dbReference type="PRINTS" id="PR01179">
    <property type="entry name" value="ODADCRBXLASE"/>
</dbReference>
<feature type="domain" description="Orn/DAP/Arg decarboxylase 2 N-terminal" evidence="10">
    <location>
        <begin position="38"/>
        <end position="296"/>
    </location>
</feature>
<dbReference type="GO" id="GO:0009089">
    <property type="term" value="P:lysine biosynthetic process via diaminopimelate"/>
    <property type="evidence" value="ECO:0007669"/>
    <property type="project" value="UniProtKB-UniRule"/>
</dbReference>
<evidence type="ECO:0000256" key="7">
    <source>
        <dbReference type="PIRSR" id="PIRSR600183-50"/>
    </source>
</evidence>
<dbReference type="SUPFAM" id="SSF50621">
    <property type="entry name" value="Alanine racemase C-terminal domain-like"/>
    <property type="match status" value="1"/>
</dbReference>
<dbReference type="InterPro" id="IPR000183">
    <property type="entry name" value="Orn/DAP/Arg_de-COase"/>
</dbReference>
<feature type="binding site" evidence="5">
    <location>
        <position position="361"/>
    </location>
    <ligand>
        <name>substrate</name>
    </ligand>
</feature>
<dbReference type="PANTHER" id="PTHR43727:SF2">
    <property type="entry name" value="GROUP IV DECARBOXYLASE"/>
    <property type="match status" value="1"/>
</dbReference>
<evidence type="ECO:0000256" key="3">
    <source>
        <dbReference type="ARBA" id="ARBA00022898"/>
    </source>
</evidence>
<evidence type="ECO:0000259" key="10">
    <source>
        <dbReference type="Pfam" id="PF02784"/>
    </source>
</evidence>
<dbReference type="InterPro" id="IPR022643">
    <property type="entry name" value="De-COase2_C"/>
</dbReference>
<keyword evidence="4 5" id="KW-0456">Lyase</keyword>
<dbReference type="InterPro" id="IPR009006">
    <property type="entry name" value="Ala_racemase/Decarboxylase_C"/>
</dbReference>
<evidence type="ECO:0000256" key="8">
    <source>
        <dbReference type="RuleBase" id="RU003738"/>
    </source>
</evidence>
<gene>
    <name evidence="5" type="primary">lysA</name>
    <name evidence="11" type="ORF">EV207_102212</name>
</gene>
<comment type="subunit">
    <text evidence="5">Homodimer.</text>
</comment>
<dbReference type="InterPro" id="IPR002986">
    <property type="entry name" value="DAP_deCOOHase_LysA"/>
</dbReference>
<feature type="modified residue" description="N6-(pyridoxal phosphate)lysine" evidence="5 7">
    <location>
        <position position="65"/>
    </location>
</feature>
<dbReference type="InterPro" id="IPR022657">
    <property type="entry name" value="De-COase2_CS"/>
</dbReference>
<sequence length="440" mass="49105">MRGTQCINQKGHLTIGGVDTVDLAKKYGTPLFVYDTALIREKAEAFKKAFETYPHIKWQVAYASKAFSSVAMVQLIHQLDLSLDVVSGGELFTAVKAGFPAERIHFHGNNKTEEELIFALDEQIGMIIVDNFYEIQLLEKLCMERGRTIDILLRLTPGIEAHTHDYIMTGQEDSKFGFNLGDHSIDEAIQLTSASNYLKLNGLHCHIGSQIFETDGFELAIKRIYQYIENWSEKYDFEPRVLNVGGGFGIKYSKDDQPIPLKRYIDVIVNTITNESEAKGCAIPEIWVEPGRAIVGEAGTTLYSIGAYKDIPNVKKYLAVDGGMTDNLRPSLYQAKYDAVVANRANEELEETVTVAGKCCESGDILIQDAQLSKSVSGDILAVFCTGAYGYSMANHYNRLPKPAVVFVEEGDAQLTMRRETYEDLVRQDIMLQEIAKAGY</sequence>
<dbReference type="SUPFAM" id="SSF51419">
    <property type="entry name" value="PLP-binding barrel"/>
    <property type="match status" value="1"/>
</dbReference>
<feature type="binding site" evidence="5">
    <location>
        <position position="389"/>
    </location>
    <ligand>
        <name>pyridoxal 5'-phosphate</name>
        <dbReference type="ChEBI" id="CHEBI:597326"/>
    </ligand>
</feature>
<dbReference type="InterPro" id="IPR022644">
    <property type="entry name" value="De-COase2_N"/>
</dbReference>
<dbReference type="InterPro" id="IPR029066">
    <property type="entry name" value="PLP-binding_barrel"/>
</dbReference>
<feature type="binding site" evidence="5">
    <location>
        <position position="389"/>
    </location>
    <ligand>
        <name>substrate</name>
    </ligand>
</feature>
<organism evidence="11 12">
    <name type="scientific">Scopulibacillus darangshiensis</name>
    <dbReference type="NCBI Taxonomy" id="442528"/>
    <lineage>
        <taxon>Bacteria</taxon>
        <taxon>Bacillati</taxon>
        <taxon>Bacillota</taxon>
        <taxon>Bacilli</taxon>
        <taxon>Bacillales</taxon>
        <taxon>Sporolactobacillaceae</taxon>
        <taxon>Scopulibacillus</taxon>
    </lineage>
</organism>
<dbReference type="EC" id="4.1.1.20" evidence="5 6"/>
<comment type="similarity">
    <text evidence="5">Belongs to the Orn/Lys/Arg decarboxylase class-II family. LysA subfamily.</text>
</comment>
<proteinExistence type="inferred from homology"/>
<dbReference type="PANTHER" id="PTHR43727">
    <property type="entry name" value="DIAMINOPIMELATE DECARBOXYLASE"/>
    <property type="match status" value="1"/>
</dbReference>
<keyword evidence="5" id="KW-0028">Amino-acid biosynthesis</keyword>
<feature type="binding site" evidence="5">
    <location>
        <begin position="289"/>
        <end position="292"/>
    </location>
    <ligand>
        <name>pyridoxal 5'-phosphate</name>
        <dbReference type="ChEBI" id="CHEBI:597326"/>
    </ligand>
</feature>
<evidence type="ECO:0000256" key="2">
    <source>
        <dbReference type="ARBA" id="ARBA00022793"/>
    </source>
</evidence>
<protein>
    <recommendedName>
        <fullName evidence="5 6">Diaminopimelate decarboxylase</fullName>
        <shortName evidence="5">DAP decarboxylase</shortName>
        <shortName evidence="5">DAPDC</shortName>
        <ecNumber evidence="5 6">4.1.1.20</ecNumber>
    </recommendedName>
</protein>
<dbReference type="RefSeq" id="WP_132743374.1">
    <property type="nucleotide sequence ID" value="NZ_SLXK01000002.1"/>
</dbReference>
<dbReference type="GO" id="GO:0030170">
    <property type="term" value="F:pyridoxal phosphate binding"/>
    <property type="evidence" value="ECO:0007669"/>
    <property type="project" value="UniProtKB-UniRule"/>
</dbReference>
<dbReference type="Gene3D" id="3.20.20.10">
    <property type="entry name" value="Alanine racemase"/>
    <property type="match status" value="1"/>
</dbReference>
<feature type="binding site" evidence="5">
    <location>
        <position position="333"/>
    </location>
    <ligand>
        <name>substrate</name>
    </ligand>
</feature>
<keyword evidence="5 8" id="KW-0457">Lysine biosynthesis</keyword>
<dbReference type="Proteomes" id="UP000295416">
    <property type="component" value="Unassembled WGS sequence"/>
</dbReference>
<comment type="cofactor">
    <cofactor evidence="1 5 7 8">
        <name>pyridoxal 5'-phosphate</name>
        <dbReference type="ChEBI" id="CHEBI:597326"/>
    </cofactor>
</comment>
<dbReference type="Pfam" id="PF00278">
    <property type="entry name" value="Orn_DAP_Arg_deC"/>
    <property type="match status" value="1"/>
</dbReference>
<dbReference type="OrthoDB" id="9802241at2"/>
<feature type="binding site" evidence="5">
    <location>
        <position position="292"/>
    </location>
    <ligand>
        <name>substrate</name>
    </ligand>
</feature>
<dbReference type="PRINTS" id="PR01181">
    <property type="entry name" value="DAPDCRBXLASE"/>
</dbReference>
<name>A0A4R2P9J4_9BACL</name>
<evidence type="ECO:0000313" key="12">
    <source>
        <dbReference type="Proteomes" id="UP000295416"/>
    </source>
</evidence>
<feature type="active site" description="Proton donor" evidence="7">
    <location>
        <position position="360"/>
    </location>
</feature>
<keyword evidence="3 5" id="KW-0663">Pyridoxal phosphate</keyword>
<dbReference type="GO" id="GO:0008836">
    <property type="term" value="F:diaminopimelate decarboxylase activity"/>
    <property type="evidence" value="ECO:0007669"/>
    <property type="project" value="UniProtKB-UniRule"/>
</dbReference>
<feature type="binding site" evidence="5">
    <location>
        <position position="329"/>
    </location>
    <ligand>
        <name>substrate</name>
    </ligand>
</feature>
<evidence type="ECO:0000313" key="11">
    <source>
        <dbReference type="EMBL" id="TCP31720.1"/>
    </source>
</evidence>
<dbReference type="AlphaFoldDB" id="A0A4R2P9J4"/>
<dbReference type="Gene3D" id="2.40.37.10">
    <property type="entry name" value="Lyase, Ornithine Decarboxylase, Chain A, domain 1"/>
    <property type="match status" value="1"/>
</dbReference>
<dbReference type="FunFam" id="3.20.20.10:FF:000003">
    <property type="entry name" value="Diaminopimelate decarboxylase"/>
    <property type="match status" value="1"/>
</dbReference>
<evidence type="ECO:0000256" key="6">
    <source>
        <dbReference type="NCBIfam" id="TIGR01048"/>
    </source>
</evidence>
<dbReference type="CDD" id="cd06828">
    <property type="entry name" value="PLPDE_III_DapDC"/>
    <property type="match status" value="1"/>
</dbReference>
<dbReference type="PROSITE" id="PS00879">
    <property type="entry name" value="ODR_DC_2_2"/>
    <property type="match status" value="1"/>
</dbReference>
<comment type="catalytic activity">
    <reaction evidence="5 8">
        <text>meso-2,6-diaminopimelate + H(+) = L-lysine + CO2</text>
        <dbReference type="Rhea" id="RHEA:15101"/>
        <dbReference type="ChEBI" id="CHEBI:15378"/>
        <dbReference type="ChEBI" id="CHEBI:16526"/>
        <dbReference type="ChEBI" id="CHEBI:32551"/>
        <dbReference type="ChEBI" id="CHEBI:57791"/>
        <dbReference type="EC" id="4.1.1.20"/>
    </reaction>
</comment>
<feature type="domain" description="Orn/DAP/Arg decarboxylase 2 C-terminal" evidence="9">
    <location>
        <begin position="32"/>
        <end position="387"/>
    </location>
</feature>
<keyword evidence="12" id="KW-1185">Reference proteome</keyword>
<accession>A0A4R2P9J4</accession>
<reference evidence="11 12" key="1">
    <citation type="submission" date="2019-03" db="EMBL/GenBank/DDBJ databases">
        <title>Genomic Encyclopedia of Type Strains, Phase IV (KMG-IV): sequencing the most valuable type-strain genomes for metagenomic binning, comparative biology and taxonomic classification.</title>
        <authorList>
            <person name="Goeker M."/>
        </authorList>
    </citation>
    <scope>NUCLEOTIDE SEQUENCE [LARGE SCALE GENOMIC DNA]</scope>
    <source>
        <strain evidence="11 12">DSM 19377</strain>
    </source>
</reference>
<comment type="caution">
    <text evidence="11">The sequence shown here is derived from an EMBL/GenBank/DDBJ whole genome shotgun (WGS) entry which is preliminary data.</text>
</comment>
<dbReference type="EMBL" id="SLXK01000002">
    <property type="protein sequence ID" value="TCP31720.1"/>
    <property type="molecule type" value="Genomic_DNA"/>
</dbReference>
<evidence type="ECO:0000256" key="4">
    <source>
        <dbReference type="ARBA" id="ARBA00023239"/>
    </source>
</evidence>
<feature type="binding site" evidence="5">
    <location>
        <position position="247"/>
    </location>
    <ligand>
        <name>pyridoxal 5'-phosphate</name>
        <dbReference type="ChEBI" id="CHEBI:597326"/>
    </ligand>
</feature>
<dbReference type="UniPathway" id="UPA00034">
    <property type="reaction ID" value="UER00027"/>
</dbReference>
<evidence type="ECO:0000259" key="9">
    <source>
        <dbReference type="Pfam" id="PF00278"/>
    </source>
</evidence>
<comment type="pathway">
    <text evidence="5 8">Amino-acid biosynthesis; L-lysine biosynthesis via DAP pathway; L-lysine from DL-2,6-diaminopimelate: step 1/1.</text>
</comment>
<keyword evidence="2 5" id="KW-0210">Decarboxylase</keyword>
<dbReference type="Pfam" id="PF02784">
    <property type="entry name" value="Orn_Arg_deC_N"/>
    <property type="match status" value="1"/>
</dbReference>
<dbReference type="NCBIfam" id="TIGR01048">
    <property type="entry name" value="lysA"/>
    <property type="match status" value="1"/>
</dbReference>
<dbReference type="HAMAP" id="MF_02120">
    <property type="entry name" value="LysA"/>
    <property type="match status" value="1"/>
</dbReference>
<evidence type="ECO:0000256" key="5">
    <source>
        <dbReference type="HAMAP-Rule" id="MF_02120"/>
    </source>
</evidence>
<comment type="function">
    <text evidence="5">Specifically catalyzes the decarboxylation of meso-diaminopimelate (meso-DAP) to L-lysine.</text>
</comment>
<evidence type="ECO:0000256" key="1">
    <source>
        <dbReference type="ARBA" id="ARBA00001933"/>
    </source>
</evidence>